<dbReference type="GO" id="GO:0000981">
    <property type="term" value="F:DNA-binding transcription factor activity, RNA polymerase II-specific"/>
    <property type="evidence" value="ECO:0007669"/>
    <property type="project" value="InterPro"/>
</dbReference>
<reference evidence="8" key="1">
    <citation type="journal article" date="2020" name="Stud. Mycol.">
        <title>101 Dothideomycetes genomes: a test case for predicting lifestyles and emergence of pathogens.</title>
        <authorList>
            <person name="Haridas S."/>
            <person name="Albert R."/>
            <person name="Binder M."/>
            <person name="Bloem J."/>
            <person name="Labutti K."/>
            <person name="Salamov A."/>
            <person name="Andreopoulos B."/>
            <person name="Baker S."/>
            <person name="Barry K."/>
            <person name="Bills G."/>
            <person name="Bluhm B."/>
            <person name="Cannon C."/>
            <person name="Castanera R."/>
            <person name="Culley D."/>
            <person name="Daum C."/>
            <person name="Ezra D."/>
            <person name="Gonzalez J."/>
            <person name="Henrissat B."/>
            <person name="Kuo A."/>
            <person name="Liang C."/>
            <person name="Lipzen A."/>
            <person name="Lutzoni F."/>
            <person name="Magnuson J."/>
            <person name="Mondo S."/>
            <person name="Nolan M."/>
            <person name="Ohm R."/>
            <person name="Pangilinan J."/>
            <person name="Park H.-J."/>
            <person name="Ramirez L."/>
            <person name="Alfaro M."/>
            <person name="Sun H."/>
            <person name="Tritt A."/>
            <person name="Yoshinaga Y."/>
            <person name="Zwiers L.-H."/>
            <person name="Turgeon B."/>
            <person name="Goodwin S."/>
            <person name="Spatafora J."/>
            <person name="Crous P."/>
            <person name="Grigoriev I."/>
        </authorList>
    </citation>
    <scope>NUCLEOTIDE SEQUENCE</scope>
    <source>
        <strain evidence="8">CBS 113979</strain>
    </source>
</reference>
<evidence type="ECO:0000313" key="9">
    <source>
        <dbReference type="Proteomes" id="UP000800041"/>
    </source>
</evidence>
<proteinExistence type="predicted"/>
<evidence type="ECO:0000256" key="1">
    <source>
        <dbReference type="ARBA" id="ARBA00022833"/>
    </source>
</evidence>
<dbReference type="CDD" id="cd12148">
    <property type="entry name" value="fungal_TF_MHR"/>
    <property type="match status" value="1"/>
</dbReference>
<dbReference type="InterPro" id="IPR001138">
    <property type="entry name" value="Zn2Cys6_DnaBD"/>
</dbReference>
<keyword evidence="1" id="KW-0862">Zinc</keyword>
<gene>
    <name evidence="8" type="ORF">K402DRAFT_454843</name>
</gene>
<dbReference type="OrthoDB" id="5284003at2759"/>
<keyword evidence="5" id="KW-0539">Nucleus</keyword>
<feature type="region of interest" description="Disordered" evidence="6">
    <location>
        <begin position="139"/>
        <end position="168"/>
    </location>
</feature>
<name>A0A6G1GYL4_9PEZI</name>
<dbReference type="AlphaFoldDB" id="A0A6G1GYL4"/>
<dbReference type="PROSITE" id="PS00463">
    <property type="entry name" value="ZN2_CY6_FUNGAL_1"/>
    <property type="match status" value="1"/>
</dbReference>
<protein>
    <recommendedName>
        <fullName evidence="7">Zn(2)-C6 fungal-type domain-containing protein</fullName>
    </recommendedName>
</protein>
<evidence type="ECO:0000313" key="8">
    <source>
        <dbReference type="EMBL" id="KAF1985860.1"/>
    </source>
</evidence>
<dbReference type="InterPro" id="IPR036864">
    <property type="entry name" value="Zn2-C6_fun-type_DNA-bd_sf"/>
</dbReference>
<organism evidence="8 9">
    <name type="scientific">Aulographum hederae CBS 113979</name>
    <dbReference type="NCBI Taxonomy" id="1176131"/>
    <lineage>
        <taxon>Eukaryota</taxon>
        <taxon>Fungi</taxon>
        <taxon>Dikarya</taxon>
        <taxon>Ascomycota</taxon>
        <taxon>Pezizomycotina</taxon>
        <taxon>Dothideomycetes</taxon>
        <taxon>Pleosporomycetidae</taxon>
        <taxon>Aulographales</taxon>
        <taxon>Aulographaceae</taxon>
    </lineage>
</organism>
<dbReference type="PANTHER" id="PTHR47663:SF1">
    <property type="entry name" value="XYLANOLYTIC TRANSCRIPTIONAL ACTIVATOR XLNR-RELATED"/>
    <property type="match status" value="1"/>
</dbReference>
<dbReference type="GO" id="GO:0008270">
    <property type="term" value="F:zinc ion binding"/>
    <property type="evidence" value="ECO:0007669"/>
    <property type="project" value="InterPro"/>
</dbReference>
<keyword evidence="3" id="KW-0238">DNA-binding</keyword>
<sequence length="619" mass="68404">MADTQSARFDGQAQNASATQEPFASEQYPEHQEYAPRGDEQFQSQQHLHGMPSFDASQFSNEQDATPTSAAPAFERGLASTSPVTSGAAPASYFSSFTGDGGFPAHPPFDSQVHMASQATSMMDNRQQFDTTLDAYQPAQATGRRQRVECEDGEEAPSRKKTRKSDAAKGNRLAKACDGCSRRKIKCDDARPCKGCTDLNIPCTSTREAKRRGPENKVARAIKEAGLIQAPITHVDAPAHSVKPVNGFSLQNYGREMDPILSQVALEAAHHFFNEVHSIYPFLNESFLAGDLASKIENESIKGLIAVIVYVGVAASRSHFTKRSQELELGEIVDLEKYCEDIALQRFARALYTAPTLHDIYAMFYIGLARQYTHMHAEASRLFVVSLVALGQMKSAEALIHPDLLATNDTTGLALAILERFNIAQLEGIQLDQITKSIATAGDHSFAPGDLVTAAIALNSDNSGTEAWLSAMQTCSEAEKQLGAEYGKDLRHDIHQVQKRLDILLVYIEAIKKMRLKWEGGQDEMDRLQQHFIQLFKVMNRENSAAFSFAKVFKLDAIITKLHDEHLTNPLPIPQPFIDELSYFGPAAAKFAEDTESFLSIDHFWAEFERIGPRLVVIS</sequence>
<dbReference type="Gene3D" id="4.10.240.10">
    <property type="entry name" value="Zn(2)-C6 fungal-type DNA-binding domain"/>
    <property type="match status" value="1"/>
</dbReference>
<dbReference type="Proteomes" id="UP000800041">
    <property type="component" value="Unassembled WGS sequence"/>
</dbReference>
<accession>A0A6G1GYL4</accession>
<evidence type="ECO:0000256" key="3">
    <source>
        <dbReference type="ARBA" id="ARBA00023125"/>
    </source>
</evidence>
<dbReference type="Pfam" id="PF00172">
    <property type="entry name" value="Zn_clus"/>
    <property type="match status" value="1"/>
</dbReference>
<dbReference type="PROSITE" id="PS50048">
    <property type="entry name" value="ZN2_CY6_FUNGAL_2"/>
    <property type="match status" value="1"/>
</dbReference>
<feature type="compositionally biased region" description="Polar residues" evidence="6">
    <location>
        <begin position="1"/>
        <end position="22"/>
    </location>
</feature>
<dbReference type="EMBL" id="ML977160">
    <property type="protein sequence ID" value="KAF1985860.1"/>
    <property type="molecule type" value="Genomic_DNA"/>
</dbReference>
<evidence type="ECO:0000256" key="5">
    <source>
        <dbReference type="ARBA" id="ARBA00023242"/>
    </source>
</evidence>
<feature type="compositionally biased region" description="Basic and acidic residues" evidence="6">
    <location>
        <begin position="28"/>
        <end position="40"/>
    </location>
</feature>
<evidence type="ECO:0000259" key="7">
    <source>
        <dbReference type="PROSITE" id="PS50048"/>
    </source>
</evidence>
<keyword evidence="4" id="KW-0804">Transcription</keyword>
<dbReference type="SUPFAM" id="SSF57701">
    <property type="entry name" value="Zn2/Cys6 DNA-binding domain"/>
    <property type="match status" value="1"/>
</dbReference>
<keyword evidence="9" id="KW-1185">Reference proteome</keyword>
<dbReference type="InterPro" id="IPR051439">
    <property type="entry name" value="XlnR/Xlr1"/>
</dbReference>
<dbReference type="SMART" id="SM00066">
    <property type="entry name" value="GAL4"/>
    <property type="match status" value="1"/>
</dbReference>
<evidence type="ECO:0000256" key="4">
    <source>
        <dbReference type="ARBA" id="ARBA00023163"/>
    </source>
</evidence>
<feature type="compositionally biased region" description="Polar residues" evidence="6">
    <location>
        <begin position="55"/>
        <end position="69"/>
    </location>
</feature>
<dbReference type="PANTHER" id="PTHR47663">
    <property type="entry name" value="XYLANOLYTIC TRANSCRIPTIONAL ACTIVATOR XLNR-RELATED"/>
    <property type="match status" value="1"/>
</dbReference>
<feature type="domain" description="Zn(2)-C6 fungal-type" evidence="7">
    <location>
        <begin position="176"/>
        <end position="205"/>
    </location>
</feature>
<evidence type="ECO:0000256" key="2">
    <source>
        <dbReference type="ARBA" id="ARBA00023015"/>
    </source>
</evidence>
<dbReference type="CDD" id="cd00067">
    <property type="entry name" value="GAL4"/>
    <property type="match status" value="1"/>
</dbReference>
<evidence type="ECO:0000256" key="6">
    <source>
        <dbReference type="SAM" id="MobiDB-lite"/>
    </source>
</evidence>
<feature type="region of interest" description="Disordered" evidence="6">
    <location>
        <begin position="1"/>
        <end position="100"/>
    </location>
</feature>
<dbReference type="GO" id="GO:0003677">
    <property type="term" value="F:DNA binding"/>
    <property type="evidence" value="ECO:0007669"/>
    <property type="project" value="UniProtKB-KW"/>
</dbReference>
<keyword evidence="2" id="KW-0805">Transcription regulation</keyword>